<protein>
    <submittedName>
        <fullName evidence="2">Uncharacterized protein</fullName>
    </submittedName>
</protein>
<keyword evidence="1" id="KW-1133">Transmembrane helix</keyword>
<proteinExistence type="predicted"/>
<evidence type="ECO:0000313" key="3">
    <source>
        <dbReference type="Proteomes" id="UP001254759"/>
    </source>
</evidence>
<accession>A0ABU1RMX7</accession>
<reference evidence="2 3" key="1">
    <citation type="submission" date="2023-07" db="EMBL/GenBank/DDBJ databases">
        <title>Sorghum-associated microbial communities from plants grown in Nebraska, USA.</title>
        <authorList>
            <person name="Schachtman D."/>
        </authorList>
    </citation>
    <scope>NUCLEOTIDE SEQUENCE [LARGE SCALE GENOMIC DNA]</scope>
    <source>
        <strain evidence="2 3">BE107</strain>
    </source>
</reference>
<sequence>MIEPSTQLRERLHALPEIALPDTLWQRVEAGRKRKIRRRKLGGGVAALMLAVAMAAPLLAPILTGTHSMRSEQGIVQHDVDAELRALDQALQAAYDRGASDAEIAPMWVTRDALLAGIRPDSPAFRHDRI</sequence>
<evidence type="ECO:0000313" key="2">
    <source>
        <dbReference type="EMBL" id="MDR6839967.1"/>
    </source>
</evidence>
<keyword evidence="1" id="KW-0472">Membrane</keyword>
<name>A0ABU1RMX7_9GAMM</name>
<evidence type="ECO:0000256" key="1">
    <source>
        <dbReference type="SAM" id="Phobius"/>
    </source>
</evidence>
<keyword evidence="3" id="KW-1185">Reference proteome</keyword>
<dbReference type="Proteomes" id="UP001254759">
    <property type="component" value="Unassembled WGS sequence"/>
</dbReference>
<dbReference type="EMBL" id="JAVDTT010000001">
    <property type="protein sequence ID" value="MDR6839967.1"/>
    <property type="molecule type" value="Genomic_DNA"/>
</dbReference>
<dbReference type="RefSeq" id="WP_310089772.1">
    <property type="nucleotide sequence ID" value="NZ_JAVDTT010000001.1"/>
</dbReference>
<gene>
    <name evidence="2" type="ORF">J2W94_000231</name>
</gene>
<keyword evidence="1" id="KW-0812">Transmembrane</keyword>
<comment type="caution">
    <text evidence="2">The sequence shown here is derived from an EMBL/GenBank/DDBJ whole genome shotgun (WGS) entry which is preliminary data.</text>
</comment>
<feature type="transmembrane region" description="Helical" evidence="1">
    <location>
        <begin position="41"/>
        <end position="63"/>
    </location>
</feature>
<organism evidence="2 3">
    <name type="scientific">Pseudoxanthomonas sacheonensis</name>
    <dbReference type="NCBI Taxonomy" id="443615"/>
    <lineage>
        <taxon>Bacteria</taxon>
        <taxon>Pseudomonadati</taxon>
        <taxon>Pseudomonadota</taxon>
        <taxon>Gammaproteobacteria</taxon>
        <taxon>Lysobacterales</taxon>
        <taxon>Lysobacteraceae</taxon>
        <taxon>Pseudoxanthomonas</taxon>
    </lineage>
</organism>